<feature type="region of interest" description="Disordered" evidence="1">
    <location>
        <begin position="351"/>
        <end position="471"/>
    </location>
</feature>
<gene>
    <name evidence="2" type="ORF">K461DRAFT_323857</name>
</gene>
<evidence type="ECO:0000256" key="1">
    <source>
        <dbReference type="SAM" id="MobiDB-lite"/>
    </source>
</evidence>
<protein>
    <recommendedName>
        <fullName evidence="4">BTB domain-containing protein</fullName>
    </recommendedName>
</protein>
<dbReference type="EMBL" id="ML996091">
    <property type="protein sequence ID" value="KAF2149349.1"/>
    <property type="molecule type" value="Genomic_DNA"/>
</dbReference>
<organism evidence="2 3">
    <name type="scientific">Myriangium duriaei CBS 260.36</name>
    <dbReference type="NCBI Taxonomy" id="1168546"/>
    <lineage>
        <taxon>Eukaryota</taxon>
        <taxon>Fungi</taxon>
        <taxon>Dikarya</taxon>
        <taxon>Ascomycota</taxon>
        <taxon>Pezizomycotina</taxon>
        <taxon>Dothideomycetes</taxon>
        <taxon>Dothideomycetidae</taxon>
        <taxon>Myriangiales</taxon>
        <taxon>Myriangiaceae</taxon>
        <taxon>Myriangium</taxon>
    </lineage>
</organism>
<comment type="caution">
    <text evidence="2">The sequence shown here is derived from an EMBL/GenBank/DDBJ whole genome shotgun (WGS) entry which is preliminary data.</text>
</comment>
<proteinExistence type="predicted"/>
<feature type="compositionally biased region" description="Polar residues" evidence="1">
    <location>
        <begin position="369"/>
        <end position="378"/>
    </location>
</feature>
<feature type="compositionally biased region" description="Polar residues" evidence="1">
    <location>
        <begin position="1"/>
        <end position="10"/>
    </location>
</feature>
<feature type="region of interest" description="Disordered" evidence="1">
    <location>
        <begin position="301"/>
        <end position="333"/>
    </location>
</feature>
<evidence type="ECO:0000313" key="2">
    <source>
        <dbReference type="EMBL" id="KAF2149349.1"/>
    </source>
</evidence>
<evidence type="ECO:0008006" key="4">
    <source>
        <dbReference type="Google" id="ProtNLM"/>
    </source>
</evidence>
<name>A0A9P4IV55_9PEZI</name>
<dbReference type="Proteomes" id="UP000799439">
    <property type="component" value="Unassembled WGS sequence"/>
</dbReference>
<dbReference type="OrthoDB" id="1022638at2759"/>
<sequence length="471" mass="51746">MAATPTTPTLVNMEAPSLTASPAPSPVPVPTSAPAAAQEQQLVRIQNGSVMRLPHRLSIEPIGAAAERYDAIIARQDEGLNDPNASVVIVVEDNQFNAPMKQLIQNSSFFRTKIHNLYGRTPVPTVSLPRQDVHAVEVFIEWIKGRSALRMGGTIDLRKFSYQHLFLCFVLGENIQAMPFQNDIMDVISAKLIAGHPLEPCLPELAYSNTPKGSPLRRLIIDAYARDAGPNMILAEEAQEFLNAEFLKELCAALLCVRDEQYKAGPRPYAEGSGHCPRYHNHDIEGGFRCAGRKFDVADETPIVTPPADMGEAPATTPEYRFSDPSFPRTEQYDRETPTYDLIAGQSHNEAERQGLDQHNHPNHPSLPTPESSATSNRVRFEENVRGIPGPSFVPLQPFNAGAQMPPSAALSTPQSTIRRKAAPKTPRGPKSPAEPVIKEEEPQTPCPPPSKKRRMLQKSGGTMDKPIELD</sequence>
<accession>A0A9P4IV55</accession>
<keyword evidence="3" id="KW-1185">Reference proteome</keyword>
<feature type="region of interest" description="Disordered" evidence="1">
    <location>
        <begin position="1"/>
        <end position="34"/>
    </location>
</feature>
<reference evidence="2" key="1">
    <citation type="journal article" date="2020" name="Stud. Mycol.">
        <title>101 Dothideomycetes genomes: a test case for predicting lifestyles and emergence of pathogens.</title>
        <authorList>
            <person name="Haridas S."/>
            <person name="Albert R."/>
            <person name="Binder M."/>
            <person name="Bloem J."/>
            <person name="Labutti K."/>
            <person name="Salamov A."/>
            <person name="Andreopoulos B."/>
            <person name="Baker S."/>
            <person name="Barry K."/>
            <person name="Bills G."/>
            <person name="Bluhm B."/>
            <person name="Cannon C."/>
            <person name="Castanera R."/>
            <person name="Culley D."/>
            <person name="Daum C."/>
            <person name="Ezra D."/>
            <person name="Gonzalez J."/>
            <person name="Henrissat B."/>
            <person name="Kuo A."/>
            <person name="Liang C."/>
            <person name="Lipzen A."/>
            <person name="Lutzoni F."/>
            <person name="Magnuson J."/>
            <person name="Mondo S."/>
            <person name="Nolan M."/>
            <person name="Ohm R."/>
            <person name="Pangilinan J."/>
            <person name="Park H.-J."/>
            <person name="Ramirez L."/>
            <person name="Alfaro M."/>
            <person name="Sun H."/>
            <person name="Tritt A."/>
            <person name="Yoshinaga Y."/>
            <person name="Zwiers L.-H."/>
            <person name="Turgeon B."/>
            <person name="Goodwin S."/>
            <person name="Spatafora J."/>
            <person name="Crous P."/>
            <person name="Grigoriev I."/>
        </authorList>
    </citation>
    <scope>NUCLEOTIDE SEQUENCE</scope>
    <source>
        <strain evidence="2">CBS 260.36</strain>
    </source>
</reference>
<feature type="compositionally biased region" description="Basic and acidic residues" evidence="1">
    <location>
        <begin position="351"/>
        <end position="360"/>
    </location>
</feature>
<dbReference type="AlphaFoldDB" id="A0A9P4IV55"/>
<evidence type="ECO:0000313" key="3">
    <source>
        <dbReference type="Proteomes" id="UP000799439"/>
    </source>
</evidence>